<sequence>MPEYIDPWCYIHEELFYPDVKSDIYSLGLIFWELTSGILPFLNISNKLAIGWLVAYKGLRNESISGTPSDYNKLCNKCCVICPKNQPELDEEFCIFDHPVSEWILNKVSFTSNEEFTKIRYTAIKCDPDEFINKKYSIRQKNNNRDTEIMIVITMYNESDSHFIKTMSSVINNVAYLCSKKESKSWENEGWKKIVVLIVSDGRNKINKQTLDVLSVMGCYHSGIVQNGRKVKAHLFEYTTQLMVDDNFNVQGKDNNIPPVQVMFCLKEKNEKKLNSHRWSFKAFAALLEPKISFDRDHDVGGACGEIKVDLGHKCRNLLNPLITSQNFEYKMSNILDKPSESVFGYISVLPGETTNDSGATKTGIFEANMYLAEDRILSFELVIKKNKSWKLKYIKLAKAETDVPDNVPEFISQRRRWLNGSFFTTFYSIAKFTHIWRSGQPFYHKILLQIQFVYNGMQLIFNWFSLSTTSNPTTDPFNGYGDNLFDAARSLYLVIIVIIFICSMGNRPQGTKLIYTLSASIDFKNPLKIQEALKNAAFRDIVISVALTYLLYLFSSFIYCEPWHMLSSDNINSGVQSTNDDNKTIKIDIIQEDYKGATYDNIIDELKNKKLDEKQHRNAVIKKDDYYRLFKTNFVLSWIFTN</sequence>
<evidence type="ECO:0000313" key="2">
    <source>
        <dbReference type="Proteomes" id="UP000789920"/>
    </source>
</evidence>
<evidence type="ECO:0000313" key="1">
    <source>
        <dbReference type="EMBL" id="CAG8498253.1"/>
    </source>
</evidence>
<organism evidence="1 2">
    <name type="scientific">Racocetra persica</name>
    <dbReference type="NCBI Taxonomy" id="160502"/>
    <lineage>
        <taxon>Eukaryota</taxon>
        <taxon>Fungi</taxon>
        <taxon>Fungi incertae sedis</taxon>
        <taxon>Mucoromycota</taxon>
        <taxon>Glomeromycotina</taxon>
        <taxon>Glomeromycetes</taxon>
        <taxon>Diversisporales</taxon>
        <taxon>Gigasporaceae</taxon>
        <taxon>Racocetra</taxon>
    </lineage>
</organism>
<dbReference type="Proteomes" id="UP000789920">
    <property type="component" value="Unassembled WGS sequence"/>
</dbReference>
<reference evidence="1" key="1">
    <citation type="submission" date="2021-06" db="EMBL/GenBank/DDBJ databases">
        <authorList>
            <person name="Kallberg Y."/>
            <person name="Tangrot J."/>
            <person name="Rosling A."/>
        </authorList>
    </citation>
    <scope>NUCLEOTIDE SEQUENCE</scope>
    <source>
        <strain evidence="1">MA461A</strain>
    </source>
</reference>
<gene>
    <name evidence="1" type="ORF">RPERSI_LOCUS1700</name>
</gene>
<accession>A0ACA9KZT9</accession>
<keyword evidence="2" id="KW-1185">Reference proteome</keyword>
<feature type="non-terminal residue" evidence="1">
    <location>
        <position position="643"/>
    </location>
</feature>
<dbReference type="EMBL" id="CAJVQC010001659">
    <property type="protein sequence ID" value="CAG8498253.1"/>
    <property type="molecule type" value="Genomic_DNA"/>
</dbReference>
<protein>
    <submittedName>
        <fullName evidence="1">12724_t:CDS:1</fullName>
    </submittedName>
</protein>
<proteinExistence type="predicted"/>
<comment type="caution">
    <text evidence="1">The sequence shown here is derived from an EMBL/GenBank/DDBJ whole genome shotgun (WGS) entry which is preliminary data.</text>
</comment>
<name>A0ACA9KZT9_9GLOM</name>